<reference evidence="2" key="1">
    <citation type="journal article" date="2019" name="Sci. Rep.">
        <title>Draft genome of Tanacetum cinerariifolium, the natural source of mosquito coil.</title>
        <authorList>
            <person name="Yamashiro T."/>
            <person name="Shiraishi A."/>
            <person name="Satake H."/>
            <person name="Nakayama K."/>
        </authorList>
    </citation>
    <scope>NUCLEOTIDE SEQUENCE</scope>
</reference>
<comment type="caution">
    <text evidence="2">The sequence shown here is derived from an EMBL/GenBank/DDBJ whole genome shotgun (WGS) entry which is preliminary data.</text>
</comment>
<dbReference type="AlphaFoldDB" id="A0A699K6Z7"/>
<feature type="chain" id="PRO_5025558149" evidence="1">
    <location>
        <begin position="22"/>
        <end position="111"/>
    </location>
</feature>
<proteinExistence type="predicted"/>
<keyword evidence="1" id="KW-0732">Signal</keyword>
<accession>A0A699K6Z7</accession>
<evidence type="ECO:0000313" key="2">
    <source>
        <dbReference type="EMBL" id="GFA79166.1"/>
    </source>
</evidence>
<sequence>MNKVIGHFLLIMYSRILDTLCSWCYCIGNAPIKTKSKANGSVAYFGWVHEGLNMRASSSSITHSKVSTVCFLVSVNAVSPFEFLRSQSDPHMIKLSHIYAFPSFAANLRGE</sequence>
<gene>
    <name evidence="2" type="ORF">Tci_651138</name>
</gene>
<feature type="signal peptide" evidence="1">
    <location>
        <begin position="1"/>
        <end position="21"/>
    </location>
</feature>
<dbReference type="EMBL" id="BKCJ010488663">
    <property type="protein sequence ID" value="GFA79166.1"/>
    <property type="molecule type" value="Genomic_DNA"/>
</dbReference>
<evidence type="ECO:0000256" key="1">
    <source>
        <dbReference type="SAM" id="SignalP"/>
    </source>
</evidence>
<protein>
    <submittedName>
        <fullName evidence="2">Uncharacterized protein</fullName>
    </submittedName>
</protein>
<name>A0A699K6Z7_TANCI</name>
<organism evidence="2">
    <name type="scientific">Tanacetum cinerariifolium</name>
    <name type="common">Dalmatian daisy</name>
    <name type="synonym">Chrysanthemum cinerariifolium</name>
    <dbReference type="NCBI Taxonomy" id="118510"/>
    <lineage>
        <taxon>Eukaryota</taxon>
        <taxon>Viridiplantae</taxon>
        <taxon>Streptophyta</taxon>
        <taxon>Embryophyta</taxon>
        <taxon>Tracheophyta</taxon>
        <taxon>Spermatophyta</taxon>
        <taxon>Magnoliopsida</taxon>
        <taxon>eudicotyledons</taxon>
        <taxon>Gunneridae</taxon>
        <taxon>Pentapetalae</taxon>
        <taxon>asterids</taxon>
        <taxon>campanulids</taxon>
        <taxon>Asterales</taxon>
        <taxon>Asteraceae</taxon>
        <taxon>Asteroideae</taxon>
        <taxon>Anthemideae</taxon>
        <taxon>Anthemidinae</taxon>
        <taxon>Tanacetum</taxon>
    </lineage>
</organism>